<proteinExistence type="inferred from homology"/>
<evidence type="ECO:0000259" key="2">
    <source>
        <dbReference type="PROSITE" id="PS50263"/>
    </source>
</evidence>
<dbReference type="PROSITE" id="PS50263">
    <property type="entry name" value="CN_HYDROLASE"/>
    <property type="match status" value="1"/>
</dbReference>
<dbReference type="Pfam" id="PF00795">
    <property type="entry name" value="CN_hydrolase"/>
    <property type="match status" value="1"/>
</dbReference>
<evidence type="ECO:0000313" key="3">
    <source>
        <dbReference type="EMBL" id="QDE34848.1"/>
    </source>
</evidence>
<dbReference type="PANTHER" id="PTHR23088:SF27">
    <property type="entry name" value="DEAMINATED GLUTATHIONE AMIDASE"/>
    <property type="match status" value="1"/>
</dbReference>
<dbReference type="SUPFAM" id="SSF56317">
    <property type="entry name" value="Carbon-nitrogen hydrolase"/>
    <property type="match status" value="1"/>
</dbReference>
<protein>
    <submittedName>
        <fullName evidence="3">Carbon-nitrogen hydrolase family protein</fullName>
    </submittedName>
</protein>
<reference evidence="3 4" key="1">
    <citation type="submission" date="2019-06" db="EMBL/GenBank/DDBJ databases">
        <title>Complete genome of Microbacterium foliorum M2.</title>
        <authorList>
            <person name="Cao G."/>
        </authorList>
    </citation>
    <scope>NUCLEOTIDE SEQUENCE [LARGE SCALE GENOMIC DNA]</scope>
    <source>
        <strain evidence="3 4">M2</strain>
    </source>
</reference>
<dbReference type="PANTHER" id="PTHR23088">
    <property type="entry name" value="NITRILASE-RELATED"/>
    <property type="match status" value="1"/>
</dbReference>
<dbReference type="Proteomes" id="UP000316125">
    <property type="component" value="Chromosome"/>
</dbReference>
<dbReference type="InterPro" id="IPR001110">
    <property type="entry name" value="UPF0012_CS"/>
</dbReference>
<accession>A0A4Y5YQH0</accession>
<dbReference type="RefSeq" id="WP_140037083.1">
    <property type="nucleotide sequence ID" value="NZ_CP041040.1"/>
</dbReference>
<keyword evidence="3" id="KW-0378">Hydrolase</keyword>
<dbReference type="OrthoDB" id="9811121at2"/>
<dbReference type="CDD" id="cd07581">
    <property type="entry name" value="nitrilase_3"/>
    <property type="match status" value="1"/>
</dbReference>
<dbReference type="Gene3D" id="3.60.110.10">
    <property type="entry name" value="Carbon-nitrogen hydrolase"/>
    <property type="match status" value="1"/>
</dbReference>
<name>A0A4Y5YQH0_9MICO</name>
<dbReference type="InterPro" id="IPR036526">
    <property type="entry name" value="C-N_Hydrolase_sf"/>
</dbReference>
<dbReference type="AlphaFoldDB" id="A0A4Y5YQH0"/>
<evidence type="ECO:0000313" key="4">
    <source>
        <dbReference type="Proteomes" id="UP000316125"/>
    </source>
</evidence>
<comment type="similarity">
    <text evidence="1">Belongs to the carbon-nitrogen hydrolase superfamily. NIT1/NIT2 family.</text>
</comment>
<feature type="domain" description="CN hydrolase" evidence="2">
    <location>
        <begin position="4"/>
        <end position="246"/>
    </location>
</feature>
<dbReference type="EMBL" id="CP041040">
    <property type="protein sequence ID" value="QDE34848.1"/>
    <property type="molecule type" value="Genomic_DNA"/>
</dbReference>
<gene>
    <name evidence="3" type="ORF">FIV50_08605</name>
</gene>
<evidence type="ECO:0000256" key="1">
    <source>
        <dbReference type="ARBA" id="ARBA00010613"/>
    </source>
</evidence>
<organism evidence="3 4">
    <name type="scientific">Microbacterium foliorum</name>
    <dbReference type="NCBI Taxonomy" id="104336"/>
    <lineage>
        <taxon>Bacteria</taxon>
        <taxon>Bacillati</taxon>
        <taxon>Actinomycetota</taxon>
        <taxon>Actinomycetes</taxon>
        <taxon>Micrococcales</taxon>
        <taxon>Microbacteriaceae</taxon>
        <taxon>Microbacterium</taxon>
    </lineage>
</organism>
<sequence length="270" mass="28551">MADARIAFTQFAAGSDKSVNLAAIRAAVADAAGSADLVVFPENSMFTVATAGEPWLDAAEPLDGAFVAELRALAQEHGVTIVAGMTERTDDTRGRVANTTVVVSPAGDLIGVYRKAHLYDAFGFRESDYTVPADRQPFSFDLDGVQIGLMTCYDIRFPESARLLADAGVDVIVIPAAWAAVPGKEAQWRVLAQARATENVCYVVAVSQTGPISAGHSVAVDPLGTVIAAATEQQSTTVVAVATERVAEARVKNPSLWNRRLGVHVPDEVR</sequence>
<dbReference type="GO" id="GO:0016787">
    <property type="term" value="F:hydrolase activity"/>
    <property type="evidence" value="ECO:0007669"/>
    <property type="project" value="UniProtKB-KW"/>
</dbReference>
<dbReference type="InterPro" id="IPR003010">
    <property type="entry name" value="C-N_Hydrolase"/>
</dbReference>
<dbReference type="PROSITE" id="PS01227">
    <property type="entry name" value="UPF0012"/>
    <property type="match status" value="1"/>
</dbReference>